<dbReference type="NCBIfam" id="TIGR02687">
    <property type="entry name" value="BREX-1 system phosphatase PglZ type A"/>
    <property type="match status" value="1"/>
</dbReference>
<evidence type="ECO:0000313" key="1">
    <source>
        <dbReference type="EMBL" id="MDQ6598102.1"/>
    </source>
</evidence>
<comment type="caution">
    <text evidence="1">The sequence shown here is derived from an EMBL/GenBank/DDBJ whole genome shotgun (WGS) entry which is preliminary data.</text>
</comment>
<reference evidence="1" key="1">
    <citation type="submission" date="2023-08" db="EMBL/GenBank/DDBJ databases">
        <title>Nitrogen cycling bacteria in agricultural field soils.</title>
        <authorList>
            <person name="Jang J."/>
        </authorList>
    </citation>
    <scope>NUCLEOTIDE SEQUENCE</scope>
    <source>
        <strain evidence="1">PS3-36</strain>
    </source>
</reference>
<dbReference type="EMBL" id="JAVGVR010000001">
    <property type="protein sequence ID" value="MDQ6598102.1"/>
    <property type="molecule type" value="Genomic_DNA"/>
</dbReference>
<accession>A0AA90QZH7</accession>
<keyword evidence="2" id="KW-1185">Reference proteome</keyword>
<organism evidence="1 2">
    <name type="scientific">Bacillus salipaludis</name>
    <dbReference type="NCBI Taxonomy" id="2547811"/>
    <lineage>
        <taxon>Bacteria</taxon>
        <taxon>Bacillati</taxon>
        <taxon>Bacillota</taxon>
        <taxon>Bacilli</taxon>
        <taxon>Bacillales</taxon>
        <taxon>Bacillaceae</taxon>
        <taxon>Bacillus</taxon>
    </lineage>
</organism>
<protein>
    <submittedName>
        <fullName evidence="1">BREX-1 system phosphatase PglZ type A</fullName>
    </submittedName>
</protein>
<dbReference type="InterPro" id="IPR014060">
    <property type="entry name" value="PglZ"/>
</dbReference>
<gene>
    <name evidence="1" type="primary">pglZ</name>
    <name evidence="1" type="ORF">RCG21_17365</name>
</gene>
<dbReference type="RefSeq" id="WP_308913487.1">
    <property type="nucleotide sequence ID" value="NZ_JAVGVR010000001.1"/>
</dbReference>
<dbReference type="Pfam" id="PF08665">
    <property type="entry name" value="PglZ"/>
    <property type="match status" value="1"/>
</dbReference>
<dbReference type="Proteomes" id="UP001178888">
    <property type="component" value="Unassembled WGS sequence"/>
</dbReference>
<name>A0AA90QZH7_9BACI</name>
<sequence>MNITEELLKLFQQQQKENPFANRSVVFWYDTQSENRNITEVEVTLKQENIKVHFLHKDNAFRTKVLLEIEDMENSYLIYAPFPKPEDEENFLLDILLYGGKYGELQADEIAIWMKELRLEHLAIREFLQEHARFFENKARVAKFQKLLPNKPTVDQVMHTMLGVLCNAKSIHPQDILKSVLAGGNISDTNDVLEQVGKFADKELFYSYIEGYFGIEKVDNNRMANIIETIVFQHFTSHLEEKVLPIEYKSTVPNICRIFVEEWLKSDERSTLKKTLDLLEQKWKVEYALEKHTYQAFLRCDTFAVIERKILDVLHELLLNETIEVTEWKSILSERSKSYWYKTRFNHDYDLLEKGLRFYEWLHSFERDDVPQNGKDLYKRYADKYFNLDQAYRHMQHLFKCESSLEKYSELVNQFSFWYENRYLLELSRYTDDILEKDLKDHWPVEDFLQQKNFFRTMIRPLIEGSRERIFIIISDALRFEIGNELTNDLGNRLNVEIKLQPMQATLPSYTQLGMAALLPGKITGIATDGTVLVDGQSTRGLNNRNKVLQQYEPDSVTMKMEDFIQLGKEEGTGLIRGKRVAYLYHDSIDAIGDSGKMEGYTFEAVENTLERLKAAVKKLTGTYEAVRIYITSDHGFLYQTSQVERYQKTESIQGDLVDGNRRFAIGNNLSAPEGTTKISLSYLGLEQEAVVAKGLNRFTAGGGQRFVHGGAMPQECIIPVIEYRQIKGKARKAMEERVHVRVASIQKVITSYQFIVPFFQEEKVSSELFPRTLRAAFYRNNERISNELSITFNSTGEVTERQTDVVFHLLEDKYRTGDLCVLRLEDVSGRNTKMYREEEFELKLYSL</sequence>
<dbReference type="AlphaFoldDB" id="A0AA90QZH7"/>
<evidence type="ECO:0000313" key="2">
    <source>
        <dbReference type="Proteomes" id="UP001178888"/>
    </source>
</evidence>
<proteinExistence type="predicted"/>